<protein>
    <submittedName>
        <fullName evidence="1">Uncharacterized protein</fullName>
    </submittedName>
</protein>
<dbReference type="EMBL" id="SLVX01000047">
    <property type="protein sequence ID" value="TCN32318.1"/>
    <property type="molecule type" value="Genomic_DNA"/>
</dbReference>
<organism evidence="1 2">
    <name type="scientific">Shinella granuli</name>
    <dbReference type="NCBI Taxonomy" id="323621"/>
    <lineage>
        <taxon>Bacteria</taxon>
        <taxon>Pseudomonadati</taxon>
        <taxon>Pseudomonadota</taxon>
        <taxon>Alphaproteobacteria</taxon>
        <taxon>Hyphomicrobiales</taxon>
        <taxon>Rhizobiaceae</taxon>
        <taxon>Shinella</taxon>
    </lineage>
</organism>
<keyword evidence="2" id="KW-1185">Reference proteome</keyword>
<reference evidence="1 2" key="1">
    <citation type="submission" date="2019-03" db="EMBL/GenBank/DDBJ databases">
        <title>Genomic Encyclopedia of Type Strains, Phase IV (KMG-IV): sequencing the most valuable type-strain genomes for metagenomic binning, comparative biology and taxonomic classification.</title>
        <authorList>
            <person name="Goeker M."/>
        </authorList>
    </citation>
    <scope>NUCLEOTIDE SEQUENCE [LARGE SCALE GENOMIC DNA]</scope>
    <source>
        <strain evidence="1 2">DSM 18401</strain>
    </source>
</reference>
<dbReference type="Proteomes" id="UP000295351">
    <property type="component" value="Unassembled WGS sequence"/>
</dbReference>
<evidence type="ECO:0000313" key="1">
    <source>
        <dbReference type="EMBL" id="TCN32318.1"/>
    </source>
</evidence>
<dbReference type="RefSeq" id="WP_133037045.1">
    <property type="nucleotide sequence ID" value="NZ_BAABEI010000003.1"/>
</dbReference>
<proteinExistence type="predicted"/>
<accession>A0A4R2BWS2</accession>
<name>A0A4R2BWS2_SHIGR</name>
<evidence type="ECO:0000313" key="2">
    <source>
        <dbReference type="Proteomes" id="UP000295351"/>
    </source>
</evidence>
<comment type="caution">
    <text evidence="1">The sequence shown here is derived from an EMBL/GenBank/DDBJ whole genome shotgun (WGS) entry which is preliminary data.</text>
</comment>
<gene>
    <name evidence="1" type="ORF">EV665_1472</name>
</gene>
<sequence>MRFSFPHSHAFPGGEVRVEDAEAAEGMCVVEFGDGIAMIGEWHPDGDDIHLSVPAYRTARSTDVEARRWRLVKDKAGSWRSRRSV</sequence>
<dbReference type="AlphaFoldDB" id="A0A4R2BWS2"/>